<accession>A0AAV8ERK3</accession>
<keyword evidence="9" id="KW-0175">Coiled coil</keyword>
<dbReference type="InterPro" id="IPR039899">
    <property type="entry name" value="BET1_SNARE"/>
</dbReference>
<comment type="function">
    <text evidence="12">Required for vesicular transport from the ER to the Golgi complex. Functions as a SNARE associated with ER-derived vesicles.</text>
</comment>
<comment type="subcellular location">
    <subcellularLocation>
        <location evidence="1">Endoplasmic reticulum membrane</location>
        <topology evidence="1">Single-pass type IV membrane protein</topology>
    </subcellularLocation>
    <subcellularLocation>
        <location evidence="2">Golgi apparatus membrane</location>
        <topology evidence="2">Single-pass type IV membrane protein</topology>
    </subcellularLocation>
</comment>
<evidence type="ECO:0000256" key="4">
    <source>
        <dbReference type="ARBA" id="ARBA00022692"/>
    </source>
</evidence>
<protein>
    <submittedName>
        <fullName evidence="15">Bet1-like SNARE 1-1</fullName>
    </submittedName>
</protein>
<organism evidence="15 16">
    <name type="scientific">Rhynchospora pubera</name>
    <dbReference type="NCBI Taxonomy" id="906938"/>
    <lineage>
        <taxon>Eukaryota</taxon>
        <taxon>Viridiplantae</taxon>
        <taxon>Streptophyta</taxon>
        <taxon>Embryophyta</taxon>
        <taxon>Tracheophyta</taxon>
        <taxon>Spermatophyta</taxon>
        <taxon>Magnoliopsida</taxon>
        <taxon>Liliopsida</taxon>
        <taxon>Poales</taxon>
        <taxon>Cyperaceae</taxon>
        <taxon>Cyperoideae</taxon>
        <taxon>Rhynchosporeae</taxon>
        <taxon>Rhynchospora</taxon>
    </lineage>
</organism>
<evidence type="ECO:0000256" key="9">
    <source>
        <dbReference type="ARBA" id="ARBA00023054"/>
    </source>
</evidence>
<dbReference type="GO" id="GO:0015031">
    <property type="term" value="P:protein transport"/>
    <property type="evidence" value="ECO:0007669"/>
    <property type="project" value="UniProtKB-KW"/>
</dbReference>
<dbReference type="PROSITE" id="PS50192">
    <property type="entry name" value="T_SNARE"/>
    <property type="match status" value="1"/>
</dbReference>
<evidence type="ECO:0000256" key="1">
    <source>
        <dbReference type="ARBA" id="ARBA00004163"/>
    </source>
</evidence>
<dbReference type="GO" id="GO:0000139">
    <property type="term" value="C:Golgi membrane"/>
    <property type="evidence" value="ECO:0007669"/>
    <property type="project" value="UniProtKB-SubCell"/>
</dbReference>
<dbReference type="EMBL" id="JAMFTS010000003">
    <property type="protein sequence ID" value="KAJ4781929.1"/>
    <property type="molecule type" value="Genomic_DNA"/>
</dbReference>
<keyword evidence="10 13" id="KW-0472">Membrane</keyword>
<feature type="domain" description="T-SNARE coiled-coil homology" evidence="14">
    <location>
        <begin position="89"/>
        <end position="151"/>
    </location>
</feature>
<evidence type="ECO:0000256" key="8">
    <source>
        <dbReference type="ARBA" id="ARBA00023034"/>
    </source>
</evidence>
<comment type="similarity">
    <text evidence="11">Belongs to the BET1 family.</text>
</comment>
<comment type="caution">
    <text evidence="15">The sequence shown here is derived from an EMBL/GenBank/DDBJ whole genome shotgun (WGS) entry which is preliminary data.</text>
</comment>
<evidence type="ECO:0000256" key="10">
    <source>
        <dbReference type="ARBA" id="ARBA00023136"/>
    </source>
</evidence>
<dbReference type="GO" id="GO:0005789">
    <property type="term" value="C:endoplasmic reticulum membrane"/>
    <property type="evidence" value="ECO:0007669"/>
    <property type="project" value="UniProtKB-SubCell"/>
</dbReference>
<evidence type="ECO:0000256" key="13">
    <source>
        <dbReference type="SAM" id="Phobius"/>
    </source>
</evidence>
<evidence type="ECO:0000259" key="14">
    <source>
        <dbReference type="PROSITE" id="PS50192"/>
    </source>
</evidence>
<keyword evidence="7 13" id="KW-1133">Transmembrane helix</keyword>
<feature type="transmembrane region" description="Helical" evidence="13">
    <location>
        <begin position="160"/>
        <end position="178"/>
    </location>
</feature>
<name>A0AAV8ERK3_9POAL</name>
<dbReference type="Proteomes" id="UP001140206">
    <property type="component" value="Chromosome 3"/>
</dbReference>
<dbReference type="AlphaFoldDB" id="A0AAV8ERK3"/>
<dbReference type="CDD" id="cd15853">
    <property type="entry name" value="SNARE_Bet1"/>
    <property type="match status" value="1"/>
</dbReference>
<dbReference type="Gene3D" id="1.20.5.110">
    <property type="match status" value="1"/>
</dbReference>
<reference evidence="15" key="1">
    <citation type="submission" date="2022-08" db="EMBL/GenBank/DDBJ databases">
        <authorList>
            <person name="Marques A."/>
        </authorList>
    </citation>
    <scope>NUCLEOTIDE SEQUENCE</scope>
    <source>
        <strain evidence="15">RhyPub2mFocal</strain>
        <tissue evidence="15">Leaves</tissue>
    </source>
</reference>
<keyword evidence="5" id="KW-0256">Endoplasmic reticulum</keyword>
<dbReference type="FunFam" id="1.20.5.110:FF:000033">
    <property type="entry name" value="bet1-like SNARE 1-1"/>
    <property type="match status" value="1"/>
</dbReference>
<evidence type="ECO:0000313" key="16">
    <source>
        <dbReference type="Proteomes" id="UP001140206"/>
    </source>
</evidence>
<dbReference type="SUPFAM" id="SSF58038">
    <property type="entry name" value="SNARE fusion complex"/>
    <property type="match status" value="1"/>
</dbReference>
<dbReference type="PANTHER" id="PTHR12791">
    <property type="entry name" value="GOLGI SNARE BET1-RELATED"/>
    <property type="match status" value="1"/>
</dbReference>
<evidence type="ECO:0000256" key="12">
    <source>
        <dbReference type="ARBA" id="ARBA00060029"/>
    </source>
</evidence>
<evidence type="ECO:0000256" key="11">
    <source>
        <dbReference type="ARBA" id="ARBA00037962"/>
    </source>
</evidence>
<gene>
    <name evidence="15" type="ORF">LUZ62_066186</name>
</gene>
<keyword evidence="4 13" id="KW-0812">Transmembrane</keyword>
<dbReference type="SMART" id="SM00397">
    <property type="entry name" value="t_SNARE"/>
    <property type="match status" value="1"/>
</dbReference>
<evidence type="ECO:0000256" key="6">
    <source>
        <dbReference type="ARBA" id="ARBA00022927"/>
    </source>
</evidence>
<keyword evidence="8" id="KW-0333">Golgi apparatus</keyword>
<keyword evidence="16" id="KW-1185">Reference proteome</keyword>
<evidence type="ECO:0000256" key="2">
    <source>
        <dbReference type="ARBA" id="ARBA00004409"/>
    </source>
</evidence>
<evidence type="ECO:0000256" key="7">
    <source>
        <dbReference type="ARBA" id="ARBA00022989"/>
    </source>
</evidence>
<keyword evidence="6" id="KW-0653">Protein transport</keyword>
<evidence type="ECO:0000256" key="5">
    <source>
        <dbReference type="ARBA" id="ARBA00022824"/>
    </source>
</evidence>
<proteinExistence type="inferred from homology"/>
<evidence type="ECO:0000313" key="15">
    <source>
        <dbReference type="EMBL" id="KAJ4781929.1"/>
    </source>
</evidence>
<dbReference type="InterPro" id="IPR000727">
    <property type="entry name" value="T_SNARE_dom"/>
</dbReference>
<keyword evidence="3" id="KW-0813">Transport</keyword>
<sequence>MLWALLLNQNRNRRARSGIASLQIFSLFSDFSHYNQRFLLSHFWLNIHIWKASQKQQFGKKDMNSRRSRAALFDGIEEGGVRAYSSSHEIDESSNDQAMEGLQDRVNFLKRLTGDIHEEVQNHNQMLNRMGNDMDSSRGILSGTVDRFKTVFETKSGRRMATLVASFLALFLLIYYMTR</sequence>
<evidence type="ECO:0000256" key="3">
    <source>
        <dbReference type="ARBA" id="ARBA00022448"/>
    </source>
</evidence>